<dbReference type="EMBL" id="BHYM01000061">
    <property type="protein sequence ID" value="GCE42769.1"/>
    <property type="molecule type" value="Genomic_DNA"/>
</dbReference>
<evidence type="ECO:0008006" key="3">
    <source>
        <dbReference type="Google" id="ProtNLM"/>
    </source>
</evidence>
<dbReference type="Pfam" id="PF13481">
    <property type="entry name" value="AAA_25"/>
    <property type="match status" value="1"/>
</dbReference>
<dbReference type="AlphaFoldDB" id="A0A402CGT1"/>
<dbReference type="InterPro" id="IPR027417">
    <property type="entry name" value="P-loop_NTPase"/>
</dbReference>
<proteinExistence type="predicted"/>
<keyword evidence="2" id="KW-1185">Reference proteome</keyword>
<comment type="caution">
    <text evidence="1">The sequence shown here is derived from an EMBL/GenBank/DDBJ whole genome shotgun (WGS) entry which is preliminary data.</text>
</comment>
<dbReference type="Proteomes" id="UP000287519">
    <property type="component" value="Unassembled WGS sequence"/>
</dbReference>
<gene>
    <name evidence="1" type="ORF">Rhow_006898</name>
</gene>
<evidence type="ECO:0000313" key="1">
    <source>
        <dbReference type="EMBL" id="GCE42769.1"/>
    </source>
</evidence>
<organism evidence="1 2">
    <name type="scientific">Rhodococcus wratislaviensis</name>
    <name type="common">Tsukamurella wratislaviensis</name>
    <dbReference type="NCBI Taxonomy" id="44752"/>
    <lineage>
        <taxon>Bacteria</taxon>
        <taxon>Bacillati</taxon>
        <taxon>Actinomycetota</taxon>
        <taxon>Actinomycetes</taxon>
        <taxon>Mycobacteriales</taxon>
        <taxon>Nocardiaceae</taxon>
        <taxon>Rhodococcus</taxon>
    </lineage>
</organism>
<dbReference type="Gene3D" id="3.40.50.300">
    <property type="entry name" value="P-loop containing nucleotide triphosphate hydrolases"/>
    <property type="match status" value="1"/>
</dbReference>
<sequence length="344" mass="38383">MTITDTQLEEITGYDDTDVDLLLSRDRFHVQTLDEALEEADTHDDWLVSGLISSSTTLIFGEAKIGKSWLVSHLIGALLTGKPFLGVDVPDRPFSVGIGYTDDNGNHEYGQRIRTVLPEVAENRSVLLYRLETMTSELWSDFYDVVVDAGHNLLVIDNLTQVLTGSINEDDTIRRCFNDGIRRFVRAGIPVVIIGHSSDKSFNGRKPETPMGSAYISQAVRWLVRVSKTRTRNLKVNTYGNVSYGAEMILRPEAGARFSVIERKDDADEVDEDRQRSVQRMDRTSEQARFVVEQCQGLSRNAAAVKLADEFDGTVASFKTALSSRGLSKLVEQSSAGVWTEVQR</sequence>
<protein>
    <recommendedName>
        <fullName evidence="3">AAA domain-containing protein</fullName>
    </recommendedName>
</protein>
<evidence type="ECO:0000313" key="2">
    <source>
        <dbReference type="Proteomes" id="UP000287519"/>
    </source>
</evidence>
<dbReference type="RefSeq" id="WP_192582035.1">
    <property type="nucleotide sequence ID" value="NZ_BHYM01000061.1"/>
</dbReference>
<accession>A0A402CGT1</accession>
<dbReference type="SUPFAM" id="SSF52540">
    <property type="entry name" value="P-loop containing nucleoside triphosphate hydrolases"/>
    <property type="match status" value="1"/>
</dbReference>
<name>A0A402CGT1_RHOWR</name>
<reference evidence="1 2" key="1">
    <citation type="submission" date="2018-11" db="EMBL/GenBank/DDBJ databases">
        <title>Microbial catabolism of amino acid.</title>
        <authorList>
            <person name="Hibi M."/>
            <person name="Ogawa J."/>
        </authorList>
    </citation>
    <scope>NUCLEOTIDE SEQUENCE [LARGE SCALE GENOMIC DNA]</scope>
    <source>
        <strain evidence="1 2">C31-06</strain>
    </source>
</reference>